<sequence>MGGETTPSAVAIEASELASSRSDAVQVTQVAADLNSDTAELGSCSAELGSDTAELGSDSTQLGIENARLDSNCTVLARQDCEKSQNDFPNHRSIELNEDEPEVWI</sequence>
<evidence type="ECO:0000256" key="1">
    <source>
        <dbReference type="SAM" id="MobiDB-lite"/>
    </source>
</evidence>
<name>A0A833SI87_PHYIN</name>
<gene>
    <name evidence="2" type="ORF">GN244_ATG14117</name>
</gene>
<protein>
    <submittedName>
        <fullName evidence="2">Uncharacterized protein</fullName>
    </submittedName>
</protein>
<feature type="compositionally biased region" description="Basic and acidic residues" evidence="1">
    <location>
        <begin position="84"/>
        <end position="95"/>
    </location>
</feature>
<proteinExistence type="predicted"/>
<feature type="region of interest" description="Disordered" evidence="1">
    <location>
        <begin position="84"/>
        <end position="105"/>
    </location>
</feature>
<dbReference type="EMBL" id="WSZM01000399">
    <property type="protein sequence ID" value="KAF4033908.1"/>
    <property type="molecule type" value="Genomic_DNA"/>
</dbReference>
<feature type="compositionally biased region" description="Acidic residues" evidence="1">
    <location>
        <begin position="96"/>
        <end position="105"/>
    </location>
</feature>
<evidence type="ECO:0000313" key="2">
    <source>
        <dbReference type="EMBL" id="KAF4033908.1"/>
    </source>
</evidence>
<accession>A0A833SI87</accession>
<keyword evidence="3" id="KW-1185">Reference proteome</keyword>
<comment type="caution">
    <text evidence="2">The sequence shown here is derived from an EMBL/GenBank/DDBJ whole genome shotgun (WGS) entry which is preliminary data.</text>
</comment>
<dbReference type="Proteomes" id="UP000602510">
    <property type="component" value="Unassembled WGS sequence"/>
</dbReference>
<dbReference type="AlphaFoldDB" id="A0A833SI87"/>
<evidence type="ECO:0000313" key="3">
    <source>
        <dbReference type="Proteomes" id="UP000602510"/>
    </source>
</evidence>
<organism evidence="2 3">
    <name type="scientific">Phytophthora infestans</name>
    <name type="common">Potato late blight agent</name>
    <name type="synonym">Botrytis infestans</name>
    <dbReference type="NCBI Taxonomy" id="4787"/>
    <lineage>
        <taxon>Eukaryota</taxon>
        <taxon>Sar</taxon>
        <taxon>Stramenopiles</taxon>
        <taxon>Oomycota</taxon>
        <taxon>Peronosporomycetes</taxon>
        <taxon>Peronosporales</taxon>
        <taxon>Peronosporaceae</taxon>
        <taxon>Phytophthora</taxon>
    </lineage>
</organism>
<reference evidence="2" key="1">
    <citation type="submission" date="2020-04" db="EMBL/GenBank/DDBJ databases">
        <title>Hybrid Assembly of Korean Phytophthora infestans isolates.</title>
        <authorList>
            <person name="Prokchorchik M."/>
            <person name="Lee Y."/>
            <person name="Seo J."/>
            <person name="Cho J.-H."/>
            <person name="Park Y.-E."/>
            <person name="Jang D.-C."/>
            <person name="Im J.-S."/>
            <person name="Choi J.-G."/>
            <person name="Park H.-J."/>
            <person name="Lee G.-B."/>
            <person name="Lee Y.-G."/>
            <person name="Hong S.-Y."/>
            <person name="Cho K."/>
            <person name="Sohn K.H."/>
        </authorList>
    </citation>
    <scope>NUCLEOTIDE SEQUENCE</scope>
    <source>
        <strain evidence="2">KR_1_A1</strain>
    </source>
</reference>